<dbReference type="NCBIfam" id="NF041325">
    <property type="entry name" value="Bacteroid_MobB"/>
    <property type="match status" value="1"/>
</dbReference>
<evidence type="ECO:0000313" key="2">
    <source>
        <dbReference type="EMBL" id="SEH94419.1"/>
    </source>
</evidence>
<sequence length="426" mass="48599">MIAKIGRSENLYGALAYNNLKVEKENGQILFTNKIIETPSGAYTVSQLTQSFEPYLIANRNTQYHTLHISLNPDPKDKVSDDKYREMAQEYMREMGYGEQPFVVFKHTDIDRSHIHIVSVCVDEQGVKISDSFEKMRSMSVCRELERKHGLIPATDKERNHNDKVFRPVDYRASDIKSQIASVIRHLPNYYQYQTLGEYNALLSLFNITTEKVEGELHGKAQQGLLYIPLNEKGERAGHPFKASFFGKNAGLPALELHFAKCKTTLKDTATKQTLKSAVTIALQSTNNEQAFKKQLGEQGINVVVRRNETGRIYGMTFIDHNSKSVWNGSRLAKELSANTFNDYWNNNIKAEIKEPVAPLPKLSKPTDTEDLPAEEPHHLFDFLNTEKHEDGLIEAFGGLLIPEAQGEDYEEQDFANRMKKKKRRL</sequence>
<feature type="domain" description="MobA/VirD2-like nuclease" evidence="1">
    <location>
        <begin position="23"/>
        <end position="151"/>
    </location>
</feature>
<dbReference type="EMBL" id="FNXE01000036">
    <property type="protein sequence ID" value="SEH94419.1"/>
    <property type="molecule type" value="Genomic_DNA"/>
</dbReference>
<dbReference type="AlphaFoldDB" id="A0A1H6LZT2"/>
<gene>
    <name evidence="2" type="ORF">SAMN02927937_02291</name>
</gene>
<dbReference type="Proteomes" id="UP000199634">
    <property type="component" value="Unassembled WGS sequence"/>
</dbReference>
<dbReference type="Pfam" id="PF03432">
    <property type="entry name" value="Relaxase"/>
    <property type="match status" value="1"/>
</dbReference>
<dbReference type="STRING" id="1159016.SAMN02927937_02291"/>
<evidence type="ECO:0000313" key="3">
    <source>
        <dbReference type="Proteomes" id="UP000199634"/>
    </source>
</evidence>
<dbReference type="OrthoDB" id="915634at2"/>
<organism evidence="2 3">
    <name type="scientific">Paenimyroides marinum</name>
    <dbReference type="NCBI Taxonomy" id="1159016"/>
    <lineage>
        <taxon>Bacteria</taxon>
        <taxon>Pseudomonadati</taxon>
        <taxon>Bacteroidota</taxon>
        <taxon>Flavobacteriia</taxon>
        <taxon>Flavobacteriales</taxon>
        <taxon>Flavobacteriaceae</taxon>
        <taxon>Paenimyroides</taxon>
    </lineage>
</organism>
<proteinExistence type="predicted"/>
<protein>
    <submittedName>
        <fullName evidence="2">Relaxase/Mobilisation nuclease domain-containing protein</fullName>
    </submittedName>
</protein>
<evidence type="ECO:0000259" key="1">
    <source>
        <dbReference type="Pfam" id="PF03432"/>
    </source>
</evidence>
<dbReference type="InterPro" id="IPR005094">
    <property type="entry name" value="Endonuclease_MobA/VirD2"/>
</dbReference>
<name>A0A1H6LZT2_9FLAO</name>
<reference evidence="2 3" key="1">
    <citation type="submission" date="2016-10" db="EMBL/GenBank/DDBJ databases">
        <authorList>
            <person name="de Groot N.N."/>
        </authorList>
    </citation>
    <scope>NUCLEOTIDE SEQUENCE [LARGE SCALE GENOMIC DNA]</scope>
    <source>
        <strain evidence="2 3">CGMCC 1.10825</strain>
    </source>
</reference>
<keyword evidence="3" id="KW-1185">Reference proteome</keyword>
<dbReference type="RefSeq" id="WP_091100910.1">
    <property type="nucleotide sequence ID" value="NZ_FNXE01000036.1"/>
</dbReference>
<accession>A0A1H6LZT2</accession>